<feature type="non-terminal residue" evidence="2">
    <location>
        <position position="164"/>
    </location>
</feature>
<dbReference type="InParanoid" id="A0A0P0Y038"/>
<gene>
    <name evidence="2" type="ordered locus">Os11g0209300</name>
    <name evidence="2" type="ORF">OSNPB_110209300</name>
</gene>
<organism evidence="2 3">
    <name type="scientific">Oryza sativa subsp. japonica</name>
    <name type="common">Rice</name>
    <dbReference type="NCBI Taxonomy" id="39947"/>
    <lineage>
        <taxon>Eukaryota</taxon>
        <taxon>Viridiplantae</taxon>
        <taxon>Streptophyta</taxon>
        <taxon>Embryophyta</taxon>
        <taxon>Tracheophyta</taxon>
        <taxon>Spermatophyta</taxon>
        <taxon>Magnoliopsida</taxon>
        <taxon>Liliopsida</taxon>
        <taxon>Poales</taxon>
        <taxon>Poaceae</taxon>
        <taxon>BOP clade</taxon>
        <taxon>Oryzoideae</taxon>
        <taxon>Oryzeae</taxon>
        <taxon>Oryzinae</taxon>
        <taxon>Oryza</taxon>
        <taxon>Oryza sativa</taxon>
    </lineage>
</organism>
<accession>A0A0P0Y038</accession>
<reference evidence="3" key="1">
    <citation type="journal article" date="2005" name="Nature">
        <title>The map-based sequence of the rice genome.</title>
        <authorList>
            <consortium name="International rice genome sequencing project (IRGSP)"/>
            <person name="Matsumoto T."/>
            <person name="Wu J."/>
            <person name="Kanamori H."/>
            <person name="Katayose Y."/>
            <person name="Fujisawa M."/>
            <person name="Namiki N."/>
            <person name="Mizuno H."/>
            <person name="Yamamoto K."/>
            <person name="Antonio B.A."/>
            <person name="Baba T."/>
            <person name="Sakata K."/>
            <person name="Nagamura Y."/>
            <person name="Aoki H."/>
            <person name="Arikawa K."/>
            <person name="Arita K."/>
            <person name="Bito T."/>
            <person name="Chiden Y."/>
            <person name="Fujitsuka N."/>
            <person name="Fukunaka R."/>
            <person name="Hamada M."/>
            <person name="Harada C."/>
            <person name="Hayashi A."/>
            <person name="Hijishita S."/>
            <person name="Honda M."/>
            <person name="Hosokawa S."/>
            <person name="Ichikawa Y."/>
            <person name="Idonuma A."/>
            <person name="Iijima M."/>
            <person name="Ikeda M."/>
            <person name="Ikeno M."/>
            <person name="Ito K."/>
            <person name="Ito S."/>
            <person name="Ito T."/>
            <person name="Ito Y."/>
            <person name="Ito Y."/>
            <person name="Iwabuchi A."/>
            <person name="Kamiya K."/>
            <person name="Karasawa W."/>
            <person name="Kurita K."/>
            <person name="Katagiri S."/>
            <person name="Kikuta A."/>
            <person name="Kobayashi H."/>
            <person name="Kobayashi N."/>
            <person name="Machita K."/>
            <person name="Maehara T."/>
            <person name="Masukawa M."/>
            <person name="Mizubayashi T."/>
            <person name="Mukai Y."/>
            <person name="Nagasaki H."/>
            <person name="Nagata Y."/>
            <person name="Naito S."/>
            <person name="Nakashima M."/>
            <person name="Nakama Y."/>
            <person name="Nakamichi Y."/>
            <person name="Nakamura M."/>
            <person name="Meguro A."/>
            <person name="Negishi M."/>
            <person name="Ohta I."/>
            <person name="Ohta T."/>
            <person name="Okamoto M."/>
            <person name="Ono N."/>
            <person name="Saji S."/>
            <person name="Sakaguchi M."/>
            <person name="Sakai K."/>
            <person name="Shibata M."/>
            <person name="Shimokawa T."/>
            <person name="Song J."/>
            <person name="Takazaki Y."/>
            <person name="Terasawa K."/>
            <person name="Tsugane M."/>
            <person name="Tsuji K."/>
            <person name="Ueda S."/>
            <person name="Waki K."/>
            <person name="Yamagata H."/>
            <person name="Yamamoto M."/>
            <person name="Yamamoto S."/>
            <person name="Yamane H."/>
            <person name="Yoshiki S."/>
            <person name="Yoshihara R."/>
            <person name="Yukawa K."/>
            <person name="Zhong H."/>
            <person name="Yano M."/>
            <person name="Yuan Q."/>
            <person name="Ouyang S."/>
            <person name="Liu J."/>
            <person name="Jones K.M."/>
            <person name="Gansberger K."/>
            <person name="Moffat K."/>
            <person name="Hill J."/>
            <person name="Bera J."/>
            <person name="Fadrosh D."/>
            <person name="Jin S."/>
            <person name="Johri S."/>
            <person name="Kim M."/>
            <person name="Overton L."/>
            <person name="Reardon M."/>
            <person name="Tsitrin T."/>
            <person name="Vuong H."/>
            <person name="Weaver B."/>
            <person name="Ciecko A."/>
            <person name="Tallon L."/>
            <person name="Jackson J."/>
            <person name="Pai G."/>
            <person name="Aken S.V."/>
            <person name="Utterback T."/>
            <person name="Reidmuller S."/>
            <person name="Feldblyum T."/>
            <person name="Hsiao J."/>
            <person name="Zismann V."/>
            <person name="Iobst S."/>
            <person name="de Vazeille A.R."/>
            <person name="Buell C.R."/>
            <person name="Ying K."/>
            <person name="Li Y."/>
            <person name="Lu T."/>
            <person name="Huang Y."/>
            <person name="Zhao Q."/>
            <person name="Feng Q."/>
            <person name="Zhang L."/>
            <person name="Zhu J."/>
            <person name="Weng Q."/>
            <person name="Mu J."/>
            <person name="Lu Y."/>
            <person name="Fan D."/>
            <person name="Liu Y."/>
            <person name="Guan J."/>
            <person name="Zhang Y."/>
            <person name="Yu S."/>
            <person name="Liu X."/>
            <person name="Zhang Y."/>
            <person name="Hong G."/>
            <person name="Han B."/>
            <person name="Choisne N."/>
            <person name="Demange N."/>
            <person name="Orjeda G."/>
            <person name="Samain S."/>
            <person name="Cattolico L."/>
            <person name="Pelletier E."/>
            <person name="Couloux A."/>
            <person name="Segurens B."/>
            <person name="Wincker P."/>
            <person name="D'Hont A."/>
            <person name="Scarpelli C."/>
            <person name="Weissenbach J."/>
            <person name="Salanoubat M."/>
            <person name="Quetier F."/>
            <person name="Yu Y."/>
            <person name="Kim H.R."/>
            <person name="Rambo T."/>
            <person name="Currie J."/>
            <person name="Collura K."/>
            <person name="Luo M."/>
            <person name="Yang T."/>
            <person name="Ammiraju J.S.S."/>
            <person name="Engler F."/>
            <person name="Soderlund C."/>
            <person name="Wing R.A."/>
            <person name="Palmer L.E."/>
            <person name="de la Bastide M."/>
            <person name="Spiegel L."/>
            <person name="Nascimento L."/>
            <person name="Zutavern T."/>
            <person name="O'Shaughnessy A."/>
            <person name="Dike S."/>
            <person name="Dedhia N."/>
            <person name="Preston R."/>
            <person name="Balija V."/>
            <person name="McCombie W.R."/>
            <person name="Chow T."/>
            <person name="Chen H."/>
            <person name="Chung M."/>
            <person name="Chen C."/>
            <person name="Shaw J."/>
            <person name="Wu H."/>
            <person name="Hsiao K."/>
            <person name="Chao Y."/>
            <person name="Chu M."/>
            <person name="Cheng C."/>
            <person name="Hour A."/>
            <person name="Lee P."/>
            <person name="Lin S."/>
            <person name="Lin Y."/>
            <person name="Liou J."/>
            <person name="Liu S."/>
            <person name="Hsing Y."/>
            <person name="Raghuvanshi S."/>
            <person name="Mohanty A."/>
            <person name="Bharti A.K."/>
            <person name="Gaur A."/>
            <person name="Gupta V."/>
            <person name="Kumar D."/>
            <person name="Ravi V."/>
            <person name="Vij S."/>
            <person name="Kapur A."/>
            <person name="Khurana P."/>
            <person name="Khurana P."/>
            <person name="Khurana J.P."/>
            <person name="Tyagi A.K."/>
            <person name="Gaikwad K."/>
            <person name="Singh A."/>
            <person name="Dalal V."/>
            <person name="Srivastava S."/>
            <person name="Dixit A."/>
            <person name="Pal A.K."/>
            <person name="Ghazi I.A."/>
            <person name="Yadav M."/>
            <person name="Pandit A."/>
            <person name="Bhargava A."/>
            <person name="Sureshbabu K."/>
            <person name="Batra K."/>
            <person name="Sharma T.R."/>
            <person name="Mohapatra T."/>
            <person name="Singh N.K."/>
            <person name="Messing J."/>
            <person name="Nelson A.B."/>
            <person name="Fuks G."/>
            <person name="Kavchok S."/>
            <person name="Keizer G."/>
            <person name="Linton E."/>
            <person name="Llaca V."/>
            <person name="Song R."/>
            <person name="Tanyolac B."/>
            <person name="Young S."/>
            <person name="Ho-Il K."/>
            <person name="Hahn J.H."/>
            <person name="Sangsakoo G."/>
            <person name="Vanavichit A."/>
            <person name="de Mattos Luiz.A.T."/>
            <person name="Zimmer P.D."/>
            <person name="Malone G."/>
            <person name="Dellagostin O."/>
            <person name="de Oliveira A.C."/>
            <person name="Bevan M."/>
            <person name="Bancroft I."/>
            <person name="Minx P."/>
            <person name="Cordum H."/>
            <person name="Wilson R."/>
            <person name="Cheng Z."/>
            <person name="Jin W."/>
            <person name="Jiang J."/>
            <person name="Leong S.A."/>
            <person name="Iwama H."/>
            <person name="Gojobori T."/>
            <person name="Itoh T."/>
            <person name="Niimura Y."/>
            <person name="Fujii Y."/>
            <person name="Habara T."/>
            <person name="Sakai H."/>
            <person name="Sato Y."/>
            <person name="Wilson G."/>
            <person name="Kumar K."/>
            <person name="McCouch S."/>
            <person name="Juretic N."/>
            <person name="Hoen D."/>
            <person name="Wright S."/>
            <person name="Bruskiewich R."/>
            <person name="Bureau T."/>
            <person name="Miyao A."/>
            <person name="Hirochika H."/>
            <person name="Nishikawa T."/>
            <person name="Kadowaki K."/>
            <person name="Sugiura M."/>
            <person name="Burr B."/>
            <person name="Sasaki T."/>
        </authorList>
    </citation>
    <scope>NUCLEOTIDE SEQUENCE [LARGE SCALE GENOMIC DNA]</scope>
    <source>
        <strain evidence="3">cv. Nipponbare</strain>
    </source>
</reference>
<evidence type="ECO:0000313" key="2">
    <source>
        <dbReference type="EMBL" id="BAT13160.1"/>
    </source>
</evidence>
<name>A0A0P0Y038_ORYSJ</name>
<reference evidence="2 3" key="3">
    <citation type="journal article" date="2013" name="Rice">
        <title>Improvement of the Oryza sativa Nipponbare reference genome using next generation sequence and optical map data.</title>
        <authorList>
            <person name="Kawahara Y."/>
            <person name="de la Bastide M."/>
            <person name="Hamilton J.P."/>
            <person name="Kanamori H."/>
            <person name="McCombie W.R."/>
            <person name="Ouyang S."/>
            <person name="Schwartz D.C."/>
            <person name="Tanaka T."/>
            <person name="Wu J."/>
            <person name="Zhou S."/>
            <person name="Childs K.L."/>
            <person name="Davidson R.M."/>
            <person name="Lin H."/>
            <person name="Quesada-Ocampo L."/>
            <person name="Vaillancourt B."/>
            <person name="Sakai H."/>
            <person name="Lee S.S."/>
            <person name="Kim J."/>
            <person name="Numa H."/>
            <person name="Itoh T."/>
            <person name="Buell C.R."/>
            <person name="Matsumoto T."/>
        </authorList>
    </citation>
    <scope>NUCLEOTIDE SEQUENCE [LARGE SCALE GENOMIC DNA]</scope>
    <source>
        <strain evidence="3">cv. Nipponbare</strain>
    </source>
</reference>
<feature type="region of interest" description="Disordered" evidence="1">
    <location>
        <begin position="120"/>
        <end position="155"/>
    </location>
</feature>
<dbReference type="EMBL" id="AP014967">
    <property type="protein sequence ID" value="BAT13160.1"/>
    <property type="molecule type" value="Genomic_DNA"/>
</dbReference>
<dbReference type="AlphaFoldDB" id="A0A0P0Y038"/>
<dbReference type="PaxDb" id="39947-A0A0P0Y038"/>
<proteinExistence type="predicted"/>
<evidence type="ECO:0000313" key="3">
    <source>
        <dbReference type="Proteomes" id="UP000059680"/>
    </source>
</evidence>
<keyword evidence="3" id="KW-1185">Reference proteome</keyword>
<protein>
    <submittedName>
        <fullName evidence="2">Os11g0209300 protein</fullName>
    </submittedName>
</protein>
<reference evidence="2 3" key="2">
    <citation type="journal article" date="2013" name="Plant Cell Physiol.">
        <title>Rice Annotation Project Database (RAP-DB): an integrative and interactive database for rice genomics.</title>
        <authorList>
            <person name="Sakai H."/>
            <person name="Lee S.S."/>
            <person name="Tanaka T."/>
            <person name="Numa H."/>
            <person name="Kim J."/>
            <person name="Kawahara Y."/>
            <person name="Wakimoto H."/>
            <person name="Yang C.C."/>
            <person name="Iwamoto M."/>
            <person name="Abe T."/>
            <person name="Yamada Y."/>
            <person name="Muto A."/>
            <person name="Inokuchi H."/>
            <person name="Ikemura T."/>
            <person name="Matsumoto T."/>
            <person name="Sasaki T."/>
            <person name="Itoh T."/>
        </authorList>
    </citation>
    <scope>NUCLEOTIDE SEQUENCE [LARGE SCALE GENOMIC DNA]</scope>
    <source>
        <strain evidence="3">cv. Nipponbare</strain>
    </source>
</reference>
<feature type="compositionally biased region" description="Basic and acidic residues" evidence="1">
    <location>
        <begin position="128"/>
        <end position="138"/>
    </location>
</feature>
<evidence type="ECO:0000256" key="1">
    <source>
        <dbReference type="SAM" id="MobiDB-lite"/>
    </source>
</evidence>
<dbReference type="Gramene" id="Os11t0209300-00">
    <property type="protein sequence ID" value="Os11t0209300-00"/>
    <property type="gene ID" value="Os11g0209300"/>
</dbReference>
<sequence length="164" mass="18306">MTHIMTHWNGLLSSSSSLSSSDSPSGEQPRKSTRWLTNFLNRLELFHLSLSASRRRTSVDLQRWRHRRDRTQVLTASSADSKDRTCWRSSSGRALIPPSLLASAISSPLEPLRLGGIPSNRWRAKGTARQETKSRLTDHPGAGGLAAGRRRRRGGALAWRRKLA</sequence>
<dbReference type="Proteomes" id="UP000059680">
    <property type="component" value="Chromosome 11"/>
</dbReference>